<protein>
    <submittedName>
        <fullName evidence="5">Glutamine synthetase</fullName>
        <ecNumber evidence="5">6.3.1.2</ecNumber>
    </submittedName>
</protein>
<evidence type="ECO:0000313" key="5">
    <source>
        <dbReference type="EMBL" id="MBB4103239.1"/>
    </source>
</evidence>
<evidence type="ECO:0000259" key="4">
    <source>
        <dbReference type="PROSITE" id="PS51987"/>
    </source>
</evidence>
<dbReference type="PANTHER" id="PTHR43785">
    <property type="entry name" value="GAMMA-GLUTAMYLPUTRESCINE SYNTHETASE"/>
    <property type="match status" value="1"/>
</dbReference>
<dbReference type="InterPro" id="IPR008146">
    <property type="entry name" value="Gln_synth_cat_dom"/>
</dbReference>
<evidence type="ECO:0000313" key="6">
    <source>
        <dbReference type="Proteomes" id="UP000584824"/>
    </source>
</evidence>
<dbReference type="EC" id="6.3.1.2" evidence="5"/>
<evidence type="ECO:0000256" key="1">
    <source>
        <dbReference type="ARBA" id="ARBA00022598"/>
    </source>
</evidence>
<dbReference type="EMBL" id="JACIDU010000006">
    <property type="protein sequence ID" value="MBB4103239.1"/>
    <property type="molecule type" value="Genomic_DNA"/>
</dbReference>
<feature type="domain" description="GS catalytic" evidence="4">
    <location>
        <begin position="105"/>
        <end position="440"/>
    </location>
</feature>
<proteinExistence type="inferred from homology"/>
<dbReference type="Pfam" id="PF00120">
    <property type="entry name" value="Gln-synt_C"/>
    <property type="match status" value="1"/>
</dbReference>
<dbReference type="InterPro" id="IPR014746">
    <property type="entry name" value="Gln_synth/guanido_kin_cat_dom"/>
</dbReference>
<dbReference type="GO" id="GO:0004356">
    <property type="term" value="F:glutamine synthetase activity"/>
    <property type="evidence" value="ECO:0007669"/>
    <property type="project" value="UniProtKB-EC"/>
</dbReference>
<gene>
    <name evidence="5" type="ORF">GGQ66_001796</name>
</gene>
<name>A0A7W6P1X3_9HYPH</name>
<accession>A0A7W6P1X3</accession>
<reference evidence="5 6" key="1">
    <citation type="submission" date="2020-08" db="EMBL/GenBank/DDBJ databases">
        <title>Genomic Encyclopedia of Type Strains, Phase IV (KMG-IV): sequencing the most valuable type-strain genomes for metagenomic binning, comparative biology and taxonomic classification.</title>
        <authorList>
            <person name="Goeker M."/>
        </authorList>
    </citation>
    <scope>NUCLEOTIDE SEQUENCE [LARGE SCALE GENOMIC DNA]</scope>
    <source>
        <strain evidence="5 6">DSM 26385</strain>
    </source>
</reference>
<evidence type="ECO:0000256" key="2">
    <source>
        <dbReference type="PROSITE-ProRule" id="PRU01331"/>
    </source>
</evidence>
<organism evidence="5 6">
    <name type="scientific">Allorhizobium borbori</name>
    <dbReference type="NCBI Taxonomy" id="485907"/>
    <lineage>
        <taxon>Bacteria</taxon>
        <taxon>Pseudomonadati</taxon>
        <taxon>Pseudomonadota</taxon>
        <taxon>Alphaproteobacteria</taxon>
        <taxon>Hyphomicrobiales</taxon>
        <taxon>Rhizobiaceae</taxon>
        <taxon>Rhizobium/Agrobacterium group</taxon>
        <taxon>Allorhizobium</taxon>
    </lineage>
</organism>
<dbReference type="Gene3D" id="3.30.590.10">
    <property type="entry name" value="Glutamine synthetase/guanido kinase, catalytic domain"/>
    <property type="match status" value="1"/>
</dbReference>
<dbReference type="Proteomes" id="UP000584824">
    <property type="component" value="Unassembled WGS sequence"/>
</dbReference>
<keyword evidence="6" id="KW-1185">Reference proteome</keyword>
<keyword evidence="1 5" id="KW-0436">Ligase</keyword>
<dbReference type="SMART" id="SM01230">
    <property type="entry name" value="Gln-synt_C"/>
    <property type="match status" value="1"/>
</dbReference>
<dbReference type="SUPFAM" id="SSF55931">
    <property type="entry name" value="Glutamine synthetase/guanido kinase"/>
    <property type="match status" value="1"/>
</dbReference>
<comment type="similarity">
    <text evidence="2 3">Belongs to the glutamine synthetase family.</text>
</comment>
<dbReference type="PROSITE" id="PS51987">
    <property type="entry name" value="GS_CATALYTIC"/>
    <property type="match status" value="1"/>
</dbReference>
<dbReference type="AlphaFoldDB" id="A0A7W6P1X3"/>
<sequence length="440" mass="47483">MTDLTKLAERLEREGIDVLHVGLFDYASMFRERRLRREQFLAWARDPRFSNTLPHWDSADNLFGGGPYLTEALSLDLGSLRPYGFEPKAATLIAEYAGDNAGLLPRDVLRRQIERADAMGYEVRAAFEFEVIFLEEDAASLRDKGFAGLSTFMPENKCWSGQTAADQAEFVAALERAILDHGVSLFAVAGELGPGCFEATLAAETPMKAADDAAFFRVAARSFARSRGMTASFMASMGAPFPGIGGHVVLSLWDKETGRNLFADPAGTTNALARQFIGGMARLTPEAFALAAHTVNAYRRFAPGSWAPKSVTWAEYTFTTAVRSVPNTEDSARLEFRLPGADCNPHLTLALALAGGLDGIAEGLTPPDATPFGGPDDIPPGATRLPRDLKDAAERLKASTQAKNAFGDAFVQHFAHACEVEHASLAKAVSAAELARYLEG</sequence>
<dbReference type="RefSeq" id="WP_183791574.1">
    <property type="nucleotide sequence ID" value="NZ_JACIDU010000006.1"/>
</dbReference>
<evidence type="ECO:0000256" key="3">
    <source>
        <dbReference type="RuleBase" id="RU000384"/>
    </source>
</evidence>
<dbReference type="PANTHER" id="PTHR43785:SF12">
    <property type="entry name" value="TYPE-1 GLUTAMINE SYNTHETASE 2"/>
    <property type="match status" value="1"/>
</dbReference>
<comment type="caution">
    <text evidence="5">The sequence shown here is derived from an EMBL/GenBank/DDBJ whole genome shotgun (WGS) entry which is preliminary data.</text>
</comment>